<protein>
    <recommendedName>
        <fullName evidence="3">histidine kinase</fullName>
        <ecNumber evidence="3">2.7.13.3</ecNumber>
    </recommendedName>
</protein>
<dbReference type="SMART" id="SM00387">
    <property type="entry name" value="HATPase_c"/>
    <property type="match status" value="1"/>
</dbReference>
<dbReference type="InterPro" id="IPR003661">
    <property type="entry name" value="HisK_dim/P_dom"/>
</dbReference>
<keyword evidence="10 13" id="KW-1133">Transmembrane helix</keyword>
<dbReference type="GO" id="GO:0005524">
    <property type="term" value="F:ATP binding"/>
    <property type="evidence" value="ECO:0007669"/>
    <property type="project" value="UniProtKB-KW"/>
</dbReference>
<accession>A0A1H8J506</accession>
<feature type="domain" description="Histidine kinase" evidence="14">
    <location>
        <begin position="278"/>
        <end position="485"/>
    </location>
</feature>
<dbReference type="InterPro" id="IPR052023">
    <property type="entry name" value="Histidine_kinase_KdpD"/>
</dbReference>
<dbReference type="InterPro" id="IPR038318">
    <property type="entry name" value="KdpD_sf"/>
</dbReference>
<dbReference type="Pfam" id="PF02518">
    <property type="entry name" value="HATPase_c"/>
    <property type="match status" value="1"/>
</dbReference>
<evidence type="ECO:0000256" key="1">
    <source>
        <dbReference type="ARBA" id="ARBA00000085"/>
    </source>
</evidence>
<evidence type="ECO:0000259" key="14">
    <source>
        <dbReference type="PROSITE" id="PS50109"/>
    </source>
</evidence>
<evidence type="ECO:0000256" key="5">
    <source>
        <dbReference type="ARBA" id="ARBA00022679"/>
    </source>
</evidence>
<dbReference type="InterPro" id="IPR029016">
    <property type="entry name" value="GAF-like_dom_sf"/>
</dbReference>
<keyword evidence="9" id="KW-0067">ATP-binding</keyword>
<dbReference type="InterPro" id="IPR025201">
    <property type="entry name" value="KdpD_TM"/>
</dbReference>
<dbReference type="PANTHER" id="PTHR45569:SF1">
    <property type="entry name" value="SENSOR PROTEIN KDPD"/>
    <property type="match status" value="1"/>
</dbReference>
<dbReference type="PANTHER" id="PTHR45569">
    <property type="entry name" value="SENSOR PROTEIN KDPD"/>
    <property type="match status" value="1"/>
</dbReference>
<keyword evidence="11" id="KW-0902">Two-component regulatory system</keyword>
<dbReference type="Pfam" id="PF13493">
    <property type="entry name" value="DUF4118"/>
    <property type="match status" value="1"/>
</dbReference>
<evidence type="ECO:0000256" key="13">
    <source>
        <dbReference type="SAM" id="Phobius"/>
    </source>
</evidence>
<evidence type="ECO:0000256" key="3">
    <source>
        <dbReference type="ARBA" id="ARBA00012438"/>
    </source>
</evidence>
<comment type="catalytic activity">
    <reaction evidence="1">
        <text>ATP + protein L-histidine = ADP + protein N-phospho-L-histidine.</text>
        <dbReference type="EC" id="2.7.13.3"/>
    </reaction>
</comment>
<evidence type="ECO:0000256" key="12">
    <source>
        <dbReference type="ARBA" id="ARBA00023136"/>
    </source>
</evidence>
<dbReference type="EMBL" id="FOCE01000007">
    <property type="protein sequence ID" value="SEN75940.1"/>
    <property type="molecule type" value="Genomic_DNA"/>
</dbReference>
<feature type="transmembrane region" description="Helical" evidence="13">
    <location>
        <begin position="51"/>
        <end position="72"/>
    </location>
</feature>
<dbReference type="SUPFAM" id="SSF47384">
    <property type="entry name" value="Homodimeric domain of signal transducing histidine kinase"/>
    <property type="match status" value="1"/>
</dbReference>
<keyword evidence="5" id="KW-0808">Transferase</keyword>
<keyword evidence="16" id="KW-1185">Reference proteome</keyword>
<keyword evidence="4" id="KW-0597">Phosphoprotein</keyword>
<keyword evidence="6 13" id="KW-0812">Transmembrane</keyword>
<proteinExistence type="predicted"/>
<dbReference type="Proteomes" id="UP000198761">
    <property type="component" value="Unassembled WGS sequence"/>
</dbReference>
<dbReference type="AlphaFoldDB" id="A0A1H8J506"/>
<dbReference type="Pfam" id="PF00512">
    <property type="entry name" value="HisKA"/>
    <property type="match status" value="1"/>
</dbReference>
<evidence type="ECO:0000256" key="9">
    <source>
        <dbReference type="ARBA" id="ARBA00022840"/>
    </source>
</evidence>
<keyword evidence="7" id="KW-0547">Nucleotide-binding</keyword>
<dbReference type="InterPro" id="IPR036097">
    <property type="entry name" value="HisK_dim/P_sf"/>
</dbReference>
<dbReference type="Gene3D" id="3.30.565.10">
    <property type="entry name" value="Histidine kinase-like ATPase, C-terminal domain"/>
    <property type="match status" value="1"/>
</dbReference>
<dbReference type="PROSITE" id="PS50109">
    <property type="entry name" value="HIS_KIN"/>
    <property type="match status" value="1"/>
</dbReference>
<dbReference type="InterPro" id="IPR036890">
    <property type="entry name" value="HATPase_C_sf"/>
</dbReference>
<evidence type="ECO:0000256" key="7">
    <source>
        <dbReference type="ARBA" id="ARBA00022741"/>
    </source>
</evidence>
<dbReference type="EC" id="2.7.13.3" evidence="3"/>
<gene>
    <name evidence="15" type="ORF">SAMN04488103_107150</name>
</gene>
<evidence type="ECO:0000256" key="8">
    <source>
        <dbReference type="ARBA" id="ARBA00022777"/>
    </source>
</evidence>
<dbReference type="SMART" id="SM00388">
    <property type="entry name" value="HisKA"/>
    <property type="match status" value="1"/>
</dbReference>
<sequence>MAPRLHGLFSAALALALAAGVTWALRGIIGNTAGIMLFLTAVLVNAVRCGFWIGLASALGAFAAFNFLFVAPRFTFNVAHPQDLITLAVFLLVAGLTGLLAGRLREQRDAAQGRAVVLTVLSQVSSDLTAADTPAAILGSALRHLASVAPGPAMVLTCEDAQIRLIAALPEAFEPQAIDLQAADQALRHGRTEFASAEGWNGSAFTFVPITSGGFAAYVLGHTRLAAHLTDLPYREEAVAVICRQTELALQRQAFAESATQERQRAEAESLRAALLASLSHDLRTPLATILGAVTTLRDPGLTLPAPAQADLLEAIEQEADRLSRYVENLLQMTRLQAGLTVRSAWVDAGDVARAAARRAGQAYPATQIELVLPDLPMIRAEAGLLEQALFNLLENAAKYAPGPIRLEGALREGALWLSVADTGPGPPPGLEGWLQADLLTGAPSATGLGLPICKGIARALGGTLTAQSRPGGGSLFTLHLPLPDETAA</sequence>
<organism evidence="15 16">
    <name type="scientific">Gemmobacter aquatilis</name>
    <dbReference type="NCBI Taxonomy" id="933059"/>
    <lineage>
        <taxon>Bacteria</taxon>
        <taxon>Pseudomonadati</taxon>
        <taxon>Pseudomonadota</taxon>
        <taxon>Alphaproteobacteria</taxon>
        <taxon>Rhodobacterales</taxon>
        <taxon>Paracoccaceae</taxon>
        <taxon>Gemmobacter</taxon>
    </lineage>
</organism>
<dbReference type="Gene3D" id="1.20.120.620">
    <property type="entry name" value="Backbone structure of the membrane domain of e. Coli histidine kinase receptor kdpd"/>
    <property type="match status" value="1"/>
</dbReference>
<keyword evidence="12 13" id="KW-0472">Membrane</keyword>
<dbReference type="CDD" id="cd00082">
    <property type="entry name" value="HisKA"/>
    <property type="match status" value="1"/>
</dbReference>
<reference evidence="15 16" key="1">
    <citation type="submission" date="2016-10" db="EMBL/GenBank/DDBJ databases">
        <authorList>
            <person name="de Groot N.N."/>
        </authorList>
    </citation>
    <scope>NUCLEOTIDE SEQUENCE [LARGE SCALE GENOMIC DNA]</scope>
    <source>
        <strain evidence="15 16">DSM 3857</strain>
    </source>
</reference>
<dbReference type="InterPro" id="IPR004358">
    <property type="entry name" value="Sig_transdc_His_kin-like_C"/>
</dbReference>
<dbReference type="GO" id="GO:0005886">
    <property type="term" value="C:plasma membrane"/>
    <property type="evidence" value="ECO:0007669"/>
    <property type="project" value="TreeGrafter"/>
</dbReference>
<evidence type="ECO:0000256" key="6">
    <source>
        <dbReference type="ARBA" id="ARBA00022692"/>
    </source>
</evidence>
<keyword evidence="8" id="KW-0418">Kinase</keyword>
<dbReference type="SUPFAM" id="SSF55874">
    <property type="entry name" value="ATPase domain of HSP90 chaperone/DNA topoisomerase II/histidine kinase"/>
    <property type="match status" value="1"/>
</dbReference>
<evidence type="ECO:0000256" key="4">
    <source>
        <dbReference type="ARBA" id="ARBA00022553"/>
    </source>
</evidence>
<dbReference type="InterPro" id="IPR003594">
    <property type="entry name" value="HATPase_dom"/>
</dbReference>
<feature type="transmembrane region" description="Helical" evidence="13">
    <location>
        <begin position="84"/>
        <end position="104"/>
    </location>
</feature>
<name>A0A1H8J506_9RHOB</name>
<evidence type="ECO:0000313" key="16">
    <source>
        <dbReference type="Proteomes" id="UP000198761"/>
    </source>
</evidence>
<evidence type="ECO:0000313" key="15">
    <source>
        <dbReference type="EMBL" id="SEN75940.1"/>
    </source>
</evidence>
<dbReference type="Gene3D" id="3.30.450.40">
    <property type="match status" value="1"/>
</dbReference>
<evidence type="ECO:0000256" key="2">
    <source>
        <dbReference type="ARBA" id="ARBA00004141"/>
    </source>
</evidence>
<evidence type="ECO:0000256" key="11">
    <source>
        <dbReference type="ARBA" id="ARBA00023012"/>
    </source>
</evidence>
<dbReference type="Gene3D" id="1.10.287.130">
    <property type="match status" value="1"/>
</dbReference>
<comment type="subcellular location">
    <subcellularLocation>
        <location evidence="2">Membrane</location>
        <topology evidence="2">Multi-pass membrane protein</topology>
    </subcellularLocation>
</comment>
<evidence type="ECO:0000256" key="10">
    <source>
        <dbReference type="ARBA" id="ARBA00022989"/>
    </source>
</evidence>
<dbReference type="STRING" id="933059.SAMN04488103_107150"/>
<dbReference type="GO" id="GO:0000155">
    <property type="term" value="F:phosphorelay sensor kinase activity"/>
    <property type="evidence" value="ECO:0007669"/>
    <property type="project" value="InterPro"/>
</dbReference>
<dbReference type="InterPro" id="IPR005467">
    <property type="entry name" value="His_kinase_dom"/>
</dbReference>
<dbReference type="PRINTS" id="PR00344">
    <property type="entry name" value="BCTRLSENSOR"/>
</dbReference>